<dbReference type="NCBIfam" id="TIGR00398">
    <property type="entry name" value="metG"/>
    <property type="match status" value="1"/>
</dbReference>
<dbReference type="Gene3D" id="1.10.730.10">
    <property type="entry name" value="Isoleucyl-tRNA Synthetase, Domain 1"/>
    <property type="match status" value="1"/>
</dbReference>
<dbReference type="InterPro" id="IPR014729">
    <property type="entry name" value="Rossmann-like_a/b/a_fold"/>
</dbReference>
<feature type="domain" description="Methionyl/Valyl/Leucyl/Isoleucyl-tRNA synthetase anticodon-binding" evidence="8">
    <location>
        <begin position="391"/>
        <end position="486"/>
    </location>
</feature>
<dbReference type="PANTHER" id="PTHR43326">
    <property type="entry name" value="METHIONYL-TRNA SYNTHETASE"/>
    <property type="match status" value="1"/>
</dbReference>
<evidence type="ECO:0000259" key="8">
    <source>
        <dbReference type="Pfam" id="PF08264"/>
    </source>
</evidence>
<proteinExistence type="predicted"/>
<keyword evidence="6" id="KW-0030">Aminoacyl-tRNA synthetase</keyword>
<dbReference type="InterPro" id="IPR013155">
    <property type="entry name" value="M/V/L/I-tRNA-synth_anticd-bd"/>
</dbReference>
<dbReference type="Gene3D" id="2.170.220.10">
    <property type="match status" value="1"/>
</dbReference>
<gene>
    <name evidence="10" type="ORF">Fadolivirus_1_1115</name>
</gene>
<dbReference type="Proteomes" id="UP001162001">
    <property type="component" value="Segment"/>
</dbReference>
<protein>
    <recommendedName>
        <fullName evidence="1">methionine--tRNA ligase</fullName>
        <ecNumber evidence="1">6.1.1.10</ecNumber>
    </recommendedName>
    <alternativeName>
        <fullName evidence="7">Methionyl-tRNA synthetase</fullName>
    </alternativeName>
</protein>
<dbReference type="EMBL" id="MT418680">
    <property type="protein sequence ID" value="QKF94573.1"/>
    <property type="molecule type" value="Genomic_DNA"/>
</dbReference>
<evidence type="ECO:0000256" key="4">
    <source>
        <dbReference type="ARBA" id="ARBA00022840"/>
    </source>
</evidence>
<dbReference type="SUPFAM" id="SSF52374">
    <property type="entry name" value="Nucleotidylyl transferase"/>
    <property type="match status" value="1"/>
</dbReference>
<sequence>MSNKFYITTAINYTNGSPHFGHAYEAVVADCIARYHRLIGNDVFFLTGTDEHGQKIADTAANQNPPLSPLELCDKYVAEFKNLNNKLNISYDFYIRTTMEKHELCAQDIWKRCANNDDIYLGQYEGWYNKREERFVTETEAQSTNYMDGTIPLIKTSEPSYFFRMGKYQDRLIKHIQDHPEFIFPEEKRMEILDRLKEPLNDLSISRTTFDWGIPVPDSFKGKPDNVIEKHVMYVWFDALTNYLSGVDYPLGPILYQWPADIHLIGKDIAWFHAVIWPCMLFSANISLPKRIVCHGFVNGPDGRKMSKTYGNVIDPVKLLETYTSDTIRYFMLREGTFGADFNCNEAYLQDRYNGELANNFGNLVQRGLNLAKSYCDSLVPSEAAVQIFDLKQFAQKINKAFNNLDIQHAIQMLFDTLTLINKWLTDEAPWNLKGDEFITKRKIIVRTLLEALYAICHFTWVVMPSTSEEIFARLNTKMTVTENLLANSFNSLKPETEITLGAPLFPRLEKSHTDERNKKVTEKKSKK</sequence>
<evidence type="ECO:0000256" key="3">
    <source>
        <dbReference type="ARBA" id="ARBA00022741"/>
    </source>
</evidence>
<feature type="domain" description="Methionyl/Leucyl tRNA synthetase" evidence="9">
    <location>
        <begin position="147"/>
        <end position="367"/>
    </location>
</feature>
<evidence type="ECO:0000256" key="5">
    <source>
        <dbReference type="ARBA" id="ARBA00022917"/>
    </source>
</evidence>
<dbReference type="InterPro" id="IPR014758">
    <property type="entry name" value="Met-tRNA_synth"/>
</dbReference>
<name>A0A7D3URE4_9VIRU</name>
<dbReference type="InterPro" id="IPR015413">
    <property type="entry name" value="Methionyl/Leucyl_tRNA_Synth"/>
</dbReference>
<organism evidence="10 11">
    <name type="scientific">Fadolivirus FV1/VV64</name>
    <dbReference type="NCBI Taxonomy" id="3070911"/>
    <lineage>
        <taxon>Viruses</taxon>
        <taxon>Varidnaviria</taxon>
        <taxon>Bamfordvirae</taxon>
        <taxon>Nucleocytoviricota</taxon>
        <taxon>Megaviricetes</taxon>
        <taxon>Imitervirales</taxon>
        <taxon>Mimiviridae</taxon>
        <taxon>Klosneuvirinae</taxon>
        <taxon>Fadolivirus</taxon>
        <taxon>Fadolivirus algeromassiliense</taxon>
    </lineage>
</organism>
<reference evidence="10 11" key="1">
    <citation type="submission" date="2020-04" db="EMBL/GenBank/DDBJ databases">
        <title>Advantages and limits of metagenomic assembly and binning of a giant virus.</title>
        <authorList>
            <person name="Schulz F."/>
            <person name="Andreani J."/>
            <person name="Francis R."/>
            <person name="Boudjemaa H."/>
            <person name="Bou Khalil J.Y."/>
            <person name="Lee J."/>
            <person name="La Scola B."/>
            <person name="Woyke T."/>
        </authorList>
    </citation>
    <scope>NUCLEOTIDE SEQUENCE [LARGE SCALE GENOMIC DNA]</scope>
    <source>
        <strain evidence="10 11">FV1/VV64</strain>
    </source>
</reference>
<dbReference type="Gene3D" id="3.40.50.620">
    <property type="entry name" value="HUPs"/>
    <property type="match status" value="1"/>
</dbReference>
<dbReference type="PANTHER" id="PTHR43326:SF2">
    <property type="entry name" value="METHIONINE--TRNA LIGASE"/>
    <property type="match status" value="1"/>
</dbReference>
<dbReference type="GO" id="GO:0005524">
    <property type="term" value="F:ATP binding"/>
    <property type="evidence" value="ECO:0007669"/>
    <property type="project" value="UniProtKB-KW"/>
</dbReference>
<evidence type="ECO:0000256" key="1">
    <source>
        <dbReference type="ARBA" id="ARBA00012838"/>
    </source>
</evidence>
<evidence type="ECO:0000256" key="6">
    <source>
        <dbReference type="ARBA" id="ARBA00023146"/>
    </source>
</evidence>
<keyword evidence="5" id="KW-0648">Protein biosynthesis</keyword>
<dbReference type="InterPro" id="IPR033911">
    <property type="entry name" value="MetRS_core"/>
</dbReference>
<dbReference type="PRINTS" id="PR01041">
    <property type="entry name" value="TRNASYNTHMET"/>
</dbReference>
<keyword evidence="2" id="KW-0436">Ligase</keyword>
<dbReference type="CDD" id="cd00814">
    <property type="entry name" value="MetRS_core"/>
    <property type="match status" value="1"/>
</dbReference>
<evidence type="ECO:0000313" key="10">
    <source>
        <dbReference type="EMBL" id="QKF94573.1"/>
    </source>
</evidence>
<evidence type="ECO:0000259" key="9">
    <source>
        <dbReference type="Pfam" id="PF09334"/>
    </source>
</evidence>
<evidence type="ECO:0000256" key="7">
    <source>
        <dbReference type="ARBA" id="ARBA00030904"/>
    </source>
</evidence>
<dbReference type="GO" id="GO:0004825">
    <property type="term" value="F:methionine-tRNA ligase activity"/>
    <property type="evidence" value="ECO:0007669"/>
    <property type="project" value="UniProtKB-EC"/>
</dbReference>
<keyword evidence="11" id="KW-1185">Reference proteome</keyword>
<dbReference type="EC" id="6.1.1.10" evidence="1"/>
<dbReference type="FunFam" id="2.170.220.10:FF:000002">
    <property type="entry name" value="Methionine--tRNA ligase"/>
    <property type="match status" value="1"/>
</dbReference>
<feature type="domain" description="Methionyl/Leucyl tRNA synthetase" evidence="9">
    <location>
        <begin position="6"/>
        <end position="141"/>
    </location>
</feature>
<dbReference type="InterPro" id="IPR023457">
    <property type="entry name" value="Met-tRNA_synth_2"/>
</dbReference>
<dbReference type="Pfam" id="PF08264">
    <property type="entry name" value="Anticodon_1"/>
    <property type="match status" value="1"/>
</dbReference>
<dbReference type="Pfam" id="PF09334">
    <property type="entry name" value="tRNA-synt_1g"/>
    <property type="match status" value="2"/>
</dbReference>
<keyword evidence="4" id="KW-0067">ATP-binding</keyword>
<dbReference type="InterPro" id="IPR009080">
    <property type="entry name" value="tRNAsynth_Ia_anticodon-bd"/>
</dbReference>
<dbReference type="SUPFAM" id="SSF47323">
    <property type="entry name" value="Anticodon-binding domain of a subclass of class I aminoacyl-tRNA synthetases"/>
    <property type="match status" value="1"/>
</dbReference>
<evidence type="ECO:0000256" key="2">
    <source>
        <dbReference type="ARBA" id="ARBA00022598"/>
    </source>
</evidence>
<evidence type="ECO:0000313" key="11">
    <source>
        <dbReference type="Proteomes" id="UP001162001"/>
    </source>
</evidence>
<keyword evidence="3" id="KW-0547">Nucleotide-binding</keyword>
<accession>A0A7D3URE4</accession>